<dbReference type="InterPro" id="IPR020635">
    <property type="entry name" value="Tyr_kinase_cat_dom"/>
</dbReference>
<proteinExistence type="predicted"/>
<dbReference type="GO" id="GO:0004713">
    <property type="term" value="F:protein tyrosine kinase activity"/>
    <property type="evidence" value="ECO:0007669"/>
    <property type="project" value="InterPro"/>
</dbReference>
<dbReference type="GO" id="GO:0004674">
    <property type="term" value="F:protein serine/threonine kinase activity"/>
    <property type="evidence" value="ECO:0007669"/>
    <property type="project" value="UniProtKB-KW"/>
</dbReference>
<accession>A0A2P5EM74</accession>
<dbReference type="Pfam" id="PF08276">
    <property type="entry name" value="PAN_2"/>
    <property type="match status" value="1"/>
</dbReference>
<keyword evidence="6 14" id="KW-0418">Kinase</keyword>
<comment type="caution">
    <text evidence="14">The sequence shown here is derived from an EMBL/GenBank/DDBJ whole genome shotgun (WGS) entry which is preliminary data.</text>
</comment>
<name>A0A2P5EM74_TREOI</name>
<dbReference type="EMBL" id="JXTC01000128">
    <property type="protein sequence ID" value="PON86661.1"/>
    <property type="molecule type" value="Genomic_DNA"/>
</dbReference>
<dbReference type="SUPFAM" id="SSF56112">
    <property type="entry name" value="Protein kinase-like (PK-like)"/>
    <property type="match status" value="1"/>
</dbReference>
<evidence type="ECO:0000313" key="15">
    <source>
        <dbReference type="Proteomes" id="UP000237000"/>
    </source>
</evidence>
<evidence type="ECO:0000256" key="7">
    <source>
        <dbReference type="ARBA" id="ARBA00022840"/>
    </source>
</evidence>
<comment type="catalytic activity">
    <reaction evidence="10">
        <text>L-threonyl-[protein] + ATP = O-phospho-L-threonyl-[protein] + ADP + H(+)</text>
        <dbReference type="Rhea" id="RHEA:46608"/>
        <dbReference type="Rhea" id="RHEA-COMP:11060"/>
        <dbReference type="Rhea" id="RHEA-COMP:11605"/>
        <dbReference type="ChEBI" id="CHEBI:15378"/>
        <dbReference type="ChEBI" id="CHEBI:30013"/>
        <dbReference type="ChEBI" id="CHEBI:30616"/>
        <dbReference type="ChEBI" id="CHEBI:61977"/>
        <dbReference type="ChEBI" id="CHEBI:456216"/>
        <dbReference type="EC" id="2.7.11.1"/>
    </reaction>
</comment>
<dbReference type="Pfam" id="PF07714">
    <property type="entry name" value="PK_Tyr_Ser-Thr"/>
    <property type="match status" value="1"/>
</dbReference>
<keyword evidence="15" id="KW-1185">Reference proteome</keyword>
<dbReference type="InterPro" id="IPR003609">
    <property type="entry name" value="Pan_app"/>
</dbReference>
<evidence type="ECO:0000256" key="9">
    <source>
        <dbReference type="ARBA" id="ARBA00023180"/>
    </source>
</evidence>
<dbReference type="STRING" id="63057.A0A2P5EM74"/>
<evidence type="ECO:0000256" key="1">
    <source>
        <dbReference type="ARBA" id="ARBA00012513"/>
    </source>
</evidence>
<evidence type="ECO:0000256" key="11">
    <source>
        <dbReference type="ARBA" id="ARBA00048679"/>
    </source>
</evidence>
<dbReference type="PROSITE" id="PS50011">
    <property type="entry name" value="PROTEIN_KINASE_DOM"/>
    <property type="match status" value="1"/>
</dbReference>
<dbReference type="Proteomes" id="UP000237000">
    <property type="component" value="Unassembled WGS sequence"/>
</dbReference>
<dbReference type="Gene3D" id="3.50.4.10">
    <property type="entry name" value="Hepatocyte Growth Factor"/>
    <property type="match status" value="1"/>
</dbReference>
<dbReference type="PANTHER" id="PTHR32444:SF118">
    <property type="entry name" value="OS09G0551150 PROTEIN"/>
    <property type="match status" value="1"/>
</dbReference>
<keyword evidence="4" id="KW-0732">Signal</keyword>
<keyword evidence="5" id="KW-0547">Nucleotide-binding</keyword>
<keyword evidence="9" id="KW-0325">Glycoprotein</keyword>
<dbReference type="PANTHER" id="PTHR32444">
    <property type="entry name" value="BULB-TYPE LECTIN DOMAIN-CONTAINING PROTEIN"/>
    <property type="match status" value="1"/>
</dbReference>
<evidence type="ECO:0000256" key="2">
    <source>
        <dbReference type="ARBA" id="ARBA00022527"/>
    </source>
</evidence>
<dbReference type="FunFam" id="3.30.200.20:FF:000195">
    <property type="entry name" value="G-type lectin S-receptor-like serine/threonine-protein kinase"/>
    <property type="match status" value="1"/>
</dbReference>
<dbReference type="GO" id="GO:0005524">
    <property type="term" value="F:ATP binding"/>
    <property type="evidence" value="ECO:0007669"/>
    <property type="project" value="UniProtKB-KW"/>
</dbReference>
<evidence type="ECO:0000259" key="12">
    <source>
        <dbReference type="PROSITE" id="PS50011"/>
    </source>
</evidence>
<evidence type="ECO:0000259" key="13">
    <source>
        <dbReference type="PROSITE" id="PS50948"/>
    </source>
</evidence>
<organism evidence="14 15">
    <name type="scientific">Trema orientale</name>
    <name type="common">Charcoal tree</name>
    <name type="synonym">Celtis orientalis</name>
    <dbReference type="NCBI Taxonomy" id="63057"/>
    <lineage>
        <taxon>Eukaryota</taxon>
        <taxon>Viridiplantae</taxon>
        <taxon>Streptophyta</taxon>
        <taxon>Embryophyta</taxon>
        <taxon>Tracheophyta</taxon>
        <taxon>Spermatophyta</taxon>
        <taxon>Magnoliopsida</taxon>
        <taxon>eudicotyledons</taxon>
        <taxon>Gunneridae</taxon>
        <taxon>Pentapetalae</taxon>
        <taxon>rosids</taxon>
        <taxon>fabids</taxon>
        <taxon>Rosales</taxon>
        <taxon>Cannabaceae</taxon>
        <taxon>Trema</taxon>
    </lineage>
</organism>
<dbReference type="SMART" id="SM00473">
    <property type="entry name" value="PAN_AP"/>
    <property type="match status" value="1"/>
</dbReference>
<dbReference type="PROSITE" id="PS50948">
    <property type="entry name" value="PAN"/>
    <property type="match status" value="1"/>
</dbReference>
<comment type="catalytic activity">
    <reaction evidence="11">
        <text>L-seryl-[protein] + ATP = O-phospho-L-seryl-[protein] + ADP + H(+)</text>
        <dbReference type="Rhea" id="RHEA:17989"/>
        <dbReference type="Rhea" id="RHEA-COMP:9863"/>
        <dbReference type="Rhea" id="RHEA-COMP:11604"/>
        <dbReference type="ChEBI" id="CHEBI:15378"/>
        <dbReference type="ChEBI" id="CHEBI:29999"/>
        <dbReference type="ChEBI" id="CHEBI:30616"/>
        <dbReference type="ChEBI" id="CHEBI:83421"/>
        <dbReference type="ChEBI" id="CHEBI:456216"/>
        <dbReference type="EC" id="2.7.11.1"/>
    </reaction>
</comment>
<dbReference type="SMART" id="SM00219">
    <property type="entry name" value="TyrKc"/>
    <property type="match status" value="1"/>
</dbReference>
<evidence type="ECO:0000256" key="8">
    <source>
        <dbReference type="ARBA" id="ARBA00023157"/>
    </source>
</evidence>
<protein>
    <recommendedName>
        <fullName evidence="1">non-specific serine/threonine protein kinase</fullName>
        <ecNumber evidence="1">2.7.11.1</ecNumber>
    </recommendedName>
</protein>
<dbReference type="AlphaFoldDB" id="A0A2P5EM74"/>
<dbReference type="Gene3D" id="3.30.200.20">
    <property type="entry name" value="Phosphorylase Kinase, domain 1"/>
    <property type="match status" value="1"/>
</dbReference>
<dbReference type="InterPro" id="IPR000719">
    <property type="entry name" value="Prot_kinase_dom"/>
</dbReference>
<dbReference type="InterPro" id="IPR001245">
    <property type="entry name" value="Ser-Thr/Tyr_kinase_cat_dom"/>
</dbReference>
<feature type="domain" description="Protein kinase" evidence="12">
    <location>
        <begin position="235"/>
        <end position="408"/>
    </location>
</feature>
<evidence type="ECO:0000256" key="10">
    <source>
        <dbReference type="ARBA" id="ARBA00047899"/>
    </source>
</evidence>
<dbReference type="OrthoDB" id="1937219at2759"/>
<keyword evidence="3" id="KW-0808">Transferase</keyword>
<evidence type="ECO:0000256" key="6">
    <source>
        <dbReference type="ARBA" id="ARBA00022777"/>
    </source>
</evidence>
<keyword evidence="2" id="KW-0723">Serine/threonine-protein kinase</keyword>
<gene>
    <name evidence="14" type="ORF">TorRG33x02_174930</name>
</gene>
<dbReference type="EC" id="2.7.11.1" evidence="1"/>
<dbReference type="InterPro" id="IPR011009">
    <property type="entry name" value="Kinase-like_dom_sf"/>
</dbReference>
<keyword evidence="7" id="KW-0067">ATP-binding</keyword>
<keyword evidence="8" id="KW-1015">Disulfide bond</keyword>
<feature type="domain" description="Apple" evidence="13">
    <location>
        <begin position="93"/>
        <end position="185"/>
    </location>
</feature>
<evidence type="ECO:0000256" key="5">
    <source>
        <dbReference type="ARBA" id="ARBA00022741"/>
    </source>
</evidence>
<dbReference type="InParanoid" id="A0A2P5EM74"/>
<evidence type="ECO:0000256" key="4">
    <source>
        <dbReference type="ARBA" id="ARBA00022729"/>
    </source>
</evidence>
<dbReference type="CDD" id="cd01098">
    <property type="entry name" value="PAN_AP_plant"/>
    <property type="match status" value="1"/>
</dbReference>
<evidence type="ECO:0000313" key="14">
    <source>
        <dbReference type="EMBL" id="PON86661.1"/>
    </source>
</evidence>
<sequence>MSNQLVLLNRSKTIVWSLSPRKRVAEKLVLAQLLDTGNLDSDSKATLIHHCHKSHQKGQKRSTEWAIVYQIPYQPCDTYGYSGANGICRAKGCKKKVPLDYNKGEGFLEAVGVKLPDLLEFWLNKNMRLKECEEKCFKNCSCIAYANSDIRSGGSGCLMWFGDLIDVREIHVKGSEQAMYIRLSASEMKSIEDANKKKRGKIIIVVVTVSGHNKNEDIELSLFDFGTVATATNNFSHTRMIGEGGFGPIYKGSLPIGQEIAVKRPSKNSGQATQEFKNEVVLIAKLQHKNLVGLLGCCIQGEERMLIYKYMCNKSLDHFIFEYAIDGKFSVKSDVFSFDVVLLEIISGRRNSGFSHPEHHHDHPEHHHNLLGHASPFPMSFLVSVKNEFLTMRIIIDLRHGYYGMKTK</sequence>
<evidence type="ECO:0000256" key="3">
    <source>
        <dbReference type="ARBA" id="ARBA00022679"/>
    </source>
</evidence>
<reference evidence="15" key="1">
    <citation type="submission" date="2016-06" db="EMBL/GenBank/DDBJ databases">
        <title>Parallel loss of symbiosis genes in relatives of nitrogen-fixing non-legume Parasponia.</title>
        <authorList>
            <person name="Van Velzen R."/>
            <person name="Holmer R."/>
            <person name="Bu F."/>
            <person name="Rutten L."/>
            <person name="Van Zeijl A."/>
            <person name="Liu W."/>
            <person name="Santuari L."/>
            <person name="Cao Q."/>
            <person name="Sharma T."/>
            <person name="Shen D."/>
            <person name="Roswanjaya Y."/>
            <person name="Wardhani T."/>
            <person name="Kalhor M.S."/>
            <person name="Jansen J."/>
            <person name="Van den Hoogen J."/>
            <person name="Gungor B."/>
            <person name="Hartog M."/>
            <person name="Hontelez J."/>
            <person name="Verver J."/>
            <person name="Yang W.-C."/>
            <person name="Schijlen E."/>
            <person name="Repin R."/>
            <person name="Schilthuizen M."/>
            <person name="Schranz E."/>
            <person name="Heidstra R."/>
            <person name="Miyata K."/>
            <person name="Fedorova E."/>
            <person name="Kohlen W."/>
            <person name="Bisseling T."/>
            <person name="Smit S."/>
            <person name="Geurts R."/>
        </authorList>
    </citation>
    <scope>NUCLEOTIDE SEQUENCE [LARGE SCALE GENOMIC DNA]</scope>
    <source>
        <strain evidence="15">cv. RG33-2</strain>
    </source>
</reference>